<proteinExistence type="predicted"/>
<dbReference type="InterPro" id="IPR025338">
    <property type="entry name" value="DUF4244"/>
</dbReference>
<keyword evidence="1" id="KW-0472">Membrane</keyword>
<reference evidence="2 3" key="1">
    <citation type="submission" date="2012-08" db="EMBL/GenBank/DDBJ databases">
        <title>Whole genome shotgun sequence of Kineosphaera limosa NBRC 100340.</title>
        <authorList>
            <person name="Yoshida I."/>
            <person name="Isaki S."/>
            <person name="Hosoyama A."/>
            <person name="Tsuchikane K."/>
            <person name="Katsumata H."/>
            <person name="Ando Y."/>
            <person name="Ohji S."/>
            <person name="Hamada M."/>
            <person name="Tamura T."/>
            <person name="Yamazoe A."/>
            <person name="Yamazaki S."/>
            <person name="Fujita N."/>
        </authorList>
    </citation>
    <scope>NUCLEOTIDE SEQUENCE [LARGE SCALE GENOMIC DNA]</scope>
    <source>
        <strain evidence="2 3">NBRC 100340</strain>
    </source>
</reference>
<dbReference type="AlphaFoldDB" id="K6WWN4"/>
<keyword evidence="1" id="KW-0812">Transmembrane</keyword>
<organism evidence="2 3">
    <name type="scientific">Kineosphaera limosa NBRC 100340</name>
    <dbReference type="NCBI Taxonomy" id="1184609"/>
    <lineage>
        <taxon>Bacteria</taxon>
        <taxon>Bacillati</taxon>
        <taxon>Actinomycetota</taxon>
        <taxon>Actinomycetes</taxon>
        <taxon>Micrococcales</taxon>
        <taxon>Dermatophilaceae</taxon>
        <taxon>Kineosphaera</taxon>
    </lineage>
</organism>
<dbReference type="EMBL" id="BAHD01000116">
    <property type="protein sequence ID" value="GAB98241.1"/>
    <property type="molecule type" value="Genomic_DNA"/>
</dbReference>
<dbReference type="Proteomes" id="UP000008366">
    <property type="component" value="Unassembled WGS sequence"/>
</dbReference>
<dbReference type="RefSeq" id="WP_006594773.1">
    <property type="nucleotide sequence ID" value="NZ_BAHD01000116.1"/>
</dbReference>
<name>K6WWN4_9MICO</name>
<evidence type="ECO:0000313" key="3">
    <source>
        <dbReference type="Proteomes" id="UP000008366"/>
    </source>
</evidence>
<evidence type="ECO:0000313" key="2">
    <source>
        <dbReference type="EMBL" id="GAB98241.1"/>
    </source>
</evidence>
<protein>
    <recommendedName>
        <fullName evidence="4">DUF4244 domain-containing protein</fullName>
    </recommendedName>
</protein>
<keyword evidence="1" id="KW-1133">Transmembrane helix</keyword>
<dbReference type="STRING" id="1184609.KILIM_116_00050"/>
<gene>
    <name evidence="2" type="ORF">KILIM_116_00050</name>
</gene>
<accession>K6WWN4</accession>
<sequence length="74" mass="7830">MSLQLVRLYHSSPAHALAHRLRQSNDSGMSTAEYAIGTLAAVALAGVLLTMLGSDAIKTLLNTVFQKALTPPKP</sequence>
<dbReference type="Pfam" id="PF14029">
    <property type="entry name" value="DUF4244"/>
    <property type="match status" value="1"/>
</dbReference>
<feature type="transmembrane region" description="Helical" evidence="1">
    <location>
        <begin position="34"/>
        <end position="52"/>
    </location>
</feature>
<dbReference type="eggNOG" id="ENOG5033B4A">
    <property type="taxonomic scope" value="Bacteria"/>
</dbReference>
<keyword evidence="3" id="KW-1185">Reference proteome</keyword>
<evidence type="ECO:0000256" key="1">
    <source>
        <dbReference type="SAM" id="Phobius"/>
    </source>
</evidence>
<comment type="caution">
    <text evidence="2">The sequence shown here is derived from an EMBL/GenBank/DDBJ whole genome shotgun (WGS) entry which is preliminary data.</text>
</comment>
<evidence type="ECO:0008006" key="4">
    <source>
        <dbReference type="Google" id="ProtNLM"/>
    </source>
</evidence>